<accession>A0AAJ0BXB1</accession>
<dbReference type="AlphaFoldDB" id="A0AAJ0BXB1"/>
<reference evidence="4" key="1">
    <citation type="submission" date="2023-06" db="EMBL/GenBank/DDBJ databases">
        <title>Genome-scale phylogeny and comparative genomics of the fungal order Sordariales.</title>
        <authorList>
            <consortium name="Lawrence Berkeley National Laboratory"/>
            <person name="Hensen N."/>
            <person name="Bonometti L."/>
            <person name="Westerberg I."/>
            <person name="Brannstrom I.O."/>
            <person name="Guillou S."/>
            <person name="Cros-Aarteil S."/>
            <person name="Calhoun S."/>
            <person name="Haridas S."/>
            <person name="Kuo A."/>
            <person name="Mondo S."/>
            <person name="Pangilinan J."/>
            <person name="Riley R."/>
            <person name="Labutti K."/>
            <person name="Andreopoulos B."/>
            <person name="Lipzen A."/>
            <person name="Chen C."/>
            <person name="Yanf M."/>
            <person name="Daum C."/>
            <person name="Ng V."/>
            <person name="Clum A."/>
            <person name="Steindorff A."/>
            <person name="Ohm R."/>
            <person name="Martin F."/>
            <person name="Silar P."/>
            <person name="Natvig D."/>
            <person name="Lalanne C."/>
            <person name="Gautier V."/>
            <person name="Ament-Velasquez S.L."/>
            <person name="Kruys A."/>
            <person name="Hutchinson M.I."/>
            <person name="Powell A.J."/>
            <person name="Barry K."/>
            <person name="Miller A.N."/>
            <person name="Grigoriev I.V."/>
            <person name="Debuchy R."/>
            <person name="Gladieux P."/>
            <person name="Thoren M.H."/>
            <person name="Johannesson H."/>
        </authorList>
    </citation>
    <scope>NUCLEOTIDE SEQUENCE</scope>
    <source>
        <strain evidence="4">8032-3</strain>
    </source>
</reference>
<evidence type="ECO:0000256" key="2">
    <source>
        <dbReference type="ARBA" id="ARBA00022857"/>
    </source>
</evidence>
<dbReference type="RefSeq" id="XP_060281336.1">
    <property type="nucleotide sequence ID" value="XM_060428486.1"/>
</dbReference>
<evidence type="ECO:0000313" key="5">
    <source>
        <dbReference type="Proteomes" id="UP001244011"/>
    </source>
</evidence>
<evidence type="ECO:0000313" key="4">
    <source>
        <dbReference type="EMBL" id="KAK1765123.1"/>
    </source>
</evidence>
<dbReference type="EMBL" id="MU839016">
    <property type="protein sequence ID" value="KAK1765123.1"/>
    <property type="molecule type" value="Genomic_DNA"/>
</dbReference>
<dbReference type="GO" id="GO:0005737">
    <property type="term" value="C:cytoplasm"/>
    <property type="evidence" value="ECO:0007669"/>
    <property type="project" value="TreeGrafter"/>
</dbReference>
<dbReference type="Pfam" id="PF00106">
    <property type="entry name" value="adh_short"/>
    <property type="match status" value="1"/>
</dbReference>
<dbReference type="PANTHER" id="PTHR44229">
    <property type="entry name" value="15-HYDROXYPROSTAGLANDIN DEHYDROGENASE [NAD(+)]"/>
    <property type="match status" value="1"/>
</dbReference>
<organism evidence="4 5">
    <name type="scientific">Phialemonium atrogriseum</name>
    <dbReference type="NCBI Taxonomy" id="1093897"/>
    <lineage>
        <taxon>Eukaryota</taxon>
        <taxon>Fungi</taxon>
        <taxon>Dikarya</taxon>
        <taxon>Ascomycota</taxon>
        <taxon>Pezizomycotina</taxon>
        <taxon>Sordariomycetes</taxon>
        <taxon>Sordariomycetidae</taxon>
        <taxon>Cephalothecales</taxon>
        <taxon>Cephalothecaceae</taxon>
        <taxon>Phialemonium</taxon>
    </lineage>
</organism>
<dbReference type="SUPFAM" id="SSF51735">
    <property type="entry name" value="NAD(P)-binding Rossmann-fold domains"/>
    <property type="match status" value="1"/>
</dbReference>
<dbReference type="InterPro" id="IPR002347">
    <property type="entry name" value="SDR_fam"/>
</dbReference>
<proteinExistence type="inferred from homology"/>
<dbReference type="InterPro" id="IPR036291">
    <property type="entry name" value="NAD(P)-bd_dom_sf"/>
</dbReference>
<dbReference type="Gene3D" id="3.40.50.720">
    <property type="entry name" value="NAD(P)-binding Rossmann-like Domain"/>
    <property type="match status" value="1"/>
</dbReference>
<protein>
    <submittedName>
        <fullName evidence="4">Uncharacterized protein</fullName>
    </submittedName>
</protein>
<name>A0AAJ0BXB1_9PEZI</name>
<comment type="caution">
    <text evidence="4">The sequence shown here is derived from an EMBL/GenBank/DDBJ whole genome shotgun (WGS) entry which is preliminary data.</text>
</comment>
<gene>
    <name evidence="4" type="ORF">QBC33DRAFT_544774</name>
</gene>
<evidence type="ECO:0000256" key="1">
    <source>
        <dbReference type="ARBA" id="ARBA00006484"/>
    </source>
</evidence>
<dbReference type="PANTHER" id="PTHR44229:SF4">
    <property type="entry name" value="15-HYDROXYPROSTAGLANDIN DEHYDROGENASE [NAD(+)]"/>
    <property type="match status" value="1"/>
</dbReference>
<dbReference type="PRINTS" id="PR00081">
    <property type="entry name" value="GDHRDH"/>
</dbReference>
<keyword evidence="5" id="KW-1185">Reference proteome</keyword>
<dbReference type="InterPro" id="IPR020904">
    <property type="entry name" value="Sc_DH/Rdtase_CS"/>
</dbReference>
<keyword evidence="2" id="KW-0521">NADP</keyword>
<dbReference type="GeneID" id="85311673"/>
<keyword evidence="3" id="KW-0560">Oxidoreductase</keyword>
<dbReference type="PROSITE" id="PS00061">
    <property type="entry name" value="ADH_SHORT"/>
    <property type="match status" value="1"/>
</dbReference>
<evidence type="ECO:0000256" key="3">
    <source>
        <dbReference type="ARBA" id="ARBA00023002"/>
    </source>
</evidence>
<comment type="similarity">
    <text evidence="1">Belongs to the short-chain dehydrogenases/reductases (SDR) family.</text>
</comment>
<dbReference type="GO" id="GO:0016616">
    <property type="term" value="F:oxidoreductase activity, acting on the CH-OH group of donors, NAD or NADP as acceptor"/>
    <property type="evidence" value="ECO:0007669"/>
    <property type="project" value="TreeGrafter"/>
</dbReference>
<dbReference type="Proteomes" id="UP001244011">
    <property type="component" value="Unassembled WGS sequence"/>
</dbReference>
<sequence length="301" mass="32758">MQHSGKMAKIDVQQEVLAKLRDKTVIVTGGANGIGKTTVMLLHRLGANVVIGDLDVENGEALVRAIDGAGVFQKTDVTQWESLRSLFETARSKYGTIDVVIANAGMPEKGPFLLQDQMDANGELAEPDCRIIDVNLNGVLRTTKLAFYHFARNKTPGGVLVMTGSAASYFASPPIIQYGAAKHALLGIMRATAAMSQPQNVRVNLVAPWMTETEFSSEVTEIWGDLPKNTTLEVAEALCVAAADENLHGRCLYVAKEIVDFELPLHRASAEWMSPKQSKLFEEGRQRLAGGMGFPTTHYLE</sequence>